<dbReference type="InterPro" id="IPR043131">
    <property type="entry name" value="BCAT-like_N"/>
</dbReference>
<keyword evidence="8" id="KW-0808">Transferase</keyword>
<dbReference type="InterPro" id="IPR018300">
    <property type="entry name" value="Aminotrans_IV_CS"/>
</dbReference>
<evidence type="ECO:0000256" key="2">
    <source>
        <dbReference type="ARBA" id="ARBA00009320"/>
    </source>
</evidence>
<dbReference type="Gene3D" id="3.30.470.10">
    <property type="match status" value="1"/>
</dbReference>
<dbReference type="EMBL" id="JACICF010000001">
    <property type="protein sequence ID" value="MBB3763027.1"/>
    <property type="molecule type" value="Genomic_DNA"/>
</dbReference>
<keyword evidence="4 6" id="KW-0663">Pyridoxal phosphate</keyword>
<dbReference type="NCBIfam" id="TIGR00553">
    <property type="entry name" value="pabB"/>
    <property type="match status" value="1"/>
</dbReference>
<gene>
    <name evidence="8" type="ORF">FHS50_000050</name>
</gene>
<dbReference type="PANTHER" id="PTHR11236">
    <property type="entry name" value="AMINOBENZOATE/ANTHRANILATE SYNTHASE"/>
    <property type="match status" value="1"/>
</dbReference>
<dbReference type="InterPro" id="IPR019999">
    <property type="entry name" value="Anth_synth_I-like"/>
</dbReference>
<evidence type="ECO:0000256" key="1">
    <source>
        <dbReference type="ARBA" id="ARBA00001933"/>
    </source>
</evidence>
<dbReference type="InterPro" id="IPR015890">
    <property type="entry name" value="Chorismate_C"/>
</dbReference>
<reference evidence="8 9" key="1">
    <citation type="submission" date="2020-08" db="EMBL/GenBank/DDBJ databases">
        <title>Genomic Encyclopedia of Type Strains, Phase IV (KMG-IV): sequencing the most valuable type-strain genomes for metagenomic binning, comparative biology and taxonomic classification.</title>
        <authorList>
            <person name="Goeker M."/>
        </authorList>
    </citation>
    <scope>NUCLEOTIDE SEQUENCE [LARGE SCALE GENOMIC DNA]</scope>
    <source>
        <strain evidence="8 9">DSM 24194</strain>
    </source>
</reference>
<dbReference type="AlphaFoldDB" id="A0A839YZ29"/>
<organism evidence="8 9">
    <name type="scientific">Sphingomicrobium lutaoense</name>
    <dbReference type="NCBI Taxonomy" id="515949"/>
    <lineage>
        <taxon>Bacteria</taxon>
        <taxon>Pseudomonadati</taxon>
        <taxon>Pseudomonadota</taxon>
        <taxon>Alphaproteobacteria</taxon>
        <taxon>Sphingomonadales</taxon>
        <taxon>Sphingomonadaceae</taxon>
        <taxon>Sphingomicrobium</taxon>
    </lineage>
</organism>
<keyword evidence="9" id="KW-1185">Reference proteome</keyword>
<dbReference type="GO" id="GO:0016829">
    <property type="term" value="F:lyase activity"/>
    <property type="evidence" value="ECO:0007669"/>
    <property type="project" value="UniProtKB-KW"/>
</dbReference>
<dbReference type="InterPro" id="IPR043132">
    <property type="entry name" value="BCAT-like_C"/>
</dbReference>
<dbReference type="InterPro" id="IPR005801">
    <property type="entry name" value="ADC_synthase"/>
</dbReference>
<evidence type="ECO:0000256" key="6">
    <source>
        <dbReference type="RuleBase" id="RU004516"/>
    </source>
</evidence>
<dbReference type="GO" id="GO:0000162">
    <property type="term" value="P:L-tryptophan biosynthetic process"/>
    <property type="evidence" value="ECO:0007669"/>
    <property type="project" value="TreeGrafter"/>
</dbReference>
<dbReference type="SUPFAM" id="SSF56322">
    <property type="entry name" value="ADC synthase"/>
    <property type="match status" value="1"/>
</dbReference>
<dbReference type="SUPFAM" id="SSF56752">
    <property type="entry name" value="D-aminoacid aminotransferase-like PLP-dependent enzymes"/>
    <property type="match status" value="1"/>
</dbReference>
<dbReference type="InterPro" id="IPR036038">
    <property type="entry name" value="Aminotransferase-like"/>
</dbReference>
<dbReference type="Gene3D" id="3.60.120.10">
    <property type="entry name" value="Anthranilate synthase"/>
    <property type="match status" value="1"/>
</dbReference>
<accession>A0A839YZ29</accession>
<dbReference type="PANTHER" id="PTHR11236:SF50">
    <property type="entry name" value="AMINODEOXYCHORISMATE SYNTHASE COMPONENT 1"/>
    <property type="match status" value="1"/>
</dbReference>
<feature type="domain" description="Chorismate-utilising enzyme C-terminal" evidence="7">
    <location>
        <begin position="117"/>
        <end position="377"/>
    </location>
</feature>
<comment type="cofactor">
    <cofactor evidence="1 6">
        <name>pyridoxal 5'-phosphate</name>
        <dbReference type="ChEBI" id="CHEBI:597326"/>
    </cofactor>
</comment>
<dbReference type="RefSeq" id="WP_183932359.1">
    <property type="nucleotide sequence ID" value="NZ_JACICF010000001.1"/>
</dbReference>
<comment type="similarity">
    <text evidence="2 5">Belongs to the class-IV pyridoxal-phosphate-dependent aminotransferase family.</text>
</comment>
<evidence type="ECO:0000313" key="8">
    <source>
        <dbReference type="EMBL" id="MBB3763027.1"/>
    </source>
</evidence>
<evidence type="ECO:0000256" key="4">
    <source>
        <dbReference type="ARBA" id="ARBA00022898"/>
    </source>
</evidence>
<comment type="caution">
    <text evidence="8">The sequence shown here is derived from an EMBL/GenBank/DDBJ whole genome shotgun (WGS) entry which is preliminary data.</text>
</comment>
<keyword evidence="8" id="KW-0456">Lyase</keyword>
<dbReference type="InterPro" id="IPR005802">
    <property type="entry name" value="ADC_synth_comp_1"/>
</dbReference>
<dbReference type="GO" id="GO:0046820">
    <property type="term" value="F:4-amino-4-deoxychorismate synthase activity"/>
    <property type="evidence" value="ECO:0007669"/>
    <property type="project" value="TreeGrafter"/>
</dbReference>
<evidence type="ECO:0000313" key="9">
    <source>
        <dbReference type="Proteomes" id="UP000578569"/>
    </source>
</evidence>
<dbReference type="PROSITE" id="PS00770">
    <property type="entry name" value="AA_TRANSFER_CLASS_4"/>
    <property type="match status" value="1"/>
</dbReference>
<evidence type="ECO:0000259" key="7">
    <source>
        <dbReference type="Pfam" id="PF00425"/>
    </source>
</evidence>
<dbReference type="Pfam" id="PF00425">
    <property type="entry name" value="Chorismate_bind"/>
    <property type="match status" value="1"/>
</dbReference>
<dbReference type="PRINTS" id="PR00095">
    <property type="entry name" value="ANTSNTHASEI"/>
</dbReference>
<dbReference type="Proteomes" id="UP000578569">
    <property type="component" value="Unassembled WGS sequence"/>
</dbReference>
<keyword evidence="8" id="KW-0032">Aminotransferase</keyword>
<protein>
    <recommendedName>
        <fullName evidence="3">Probable branched-chain-amino-acid aminotransferase</fullName>
    </recommendedName>
</protein>
<name>A0A839YZ29_9SPHN</name>
<proteinExistence type="inferred from homology"/>
<dbReference type="GO" id="GO:0009396">
    <property type="term" value="P:folic acid-containing compound biosynthetic process"/>
    <property type="evidence" value="ECO:0007669"/>
    <property type="project" value="InterPro"/>
</dbReference>
<dbReference type="Pfam" id="PF01063">
    <property type="entry name" value="Aminotran_4"/>
    <property type="match status" value="1"/>
</dbReference>
<evidence type="ECO:0000256" key="5">
    <source>
        <dbReference type="RuleBase" id="RU004106"/>
    </source>
</evidence>
<sequence length="586" mass="63702">MLILFDDARPGAKGPFRLYRAPRTVIRADHMDEVRPALARLREALKDGGHAAGYLAYEAGYALDEKLARLARKGAGPLVCFGIFDAPEMIGPAERDRLLSGAGSASLLPPEPRVTKVDYQAAVRTVRSQLLAGEHYQANLTFGNDVLTGGDPLALYVRLRKGAAAAWGGVLVHEDGALVSLSPEQFFTLKSGRIHARPMKGTAPRHQSPEADRMQVEMLVADEKQRAENLMIVDLLRNDLARVAETGSVSVPRLFAIEHYPTLHQMVSDVNATLRSGLDAVDIIETIFPCGSVTGAPKIAAMEKLRELEPEPRGAYTGSMGWIEPPSSDGKPGDASFNVLIRTIEIVPDAPQARLGLGSGLVVDSEPEDEWAECRLKGEFVTAVSRDFDLIETMRYDPSDGIAGLEAHLERMMKSAAALGFAFDRHEARNELQAATFGKPDARLVRLMLSPSGAMAIELRPFDPPSSQPLAVTIAPRSVRADDFRLRFKTSDRHFLDSARKDAGTPEVLFEDEEGYLTEGSWTNLFVEKDGHLVTPPLKRGLLPGILRAELLASGRAVEGDVRREDLSGGFHVGNAARGLMPAQLA</sequence>
<dbReference type="InterPro" id="IPR001544">
    <property type="entry name" value="Aminotrans_IV"/>
</dbReference>
<evidence type="ECO:0000256" key="3">
    <source>
        <dbReference type="ARBA" id="ARBA00014472"/>
    </source>
</evidence>
<dbReference type="Gene3D" id="3.20.10.10">
    <property type="entry name" value="D-amino Acid Aminotransferase, subunit A, domain 2"/>
    <property type="match status" value="1"/>
</dbReference>